<dbReference type="STRING" id="1166337.SAMN05192580_1015"/>
<gene>
    <name evidence="1" type="ORF">SAMN05192580_1015</name>
</gene>
<proteinExistence type="predicted"/>
<keyword evidence="2" id="KW-1185">Reference proteome</keyword>
<name>A0A1I6JWV9_9SPHN</name>
<dbReference type="EMBL" id="FOZG01000001">
    <property type="protein sequence ID" value="SFR83484.1"/>
    <property type="molecule type" value="Genomic_DNA"/>
</dbReference>
<organism evidence="1 2">
    <name type="scientific">Sphingomonas jatrophae</name>
    <dbReference type="NCBI Taxonomy" id="1166337"/>
    <lineage>
        <taxon>Bacteria</taxon>
        <taxon>Pseudomonadati</taxon>
        <taxon>Pseudomonadota</taxon>
        <taxon>Alphaproteobacteria</taxon>
        <taxon>Sphingomonadales</taxon>
        <taxon>Sphingomonadaceae</taxon>
        <taxon>Sphingomonas</taxon>
    </lineage>
</organism>
<evidence type="ECO:0000313" key="1">
    <source>
        <dbReference type="EMBL" id="SFR83484.1"/>
    </source>
</evidence>
<dbReference type="AlphaFoldDB" id="A0A1I6JWV9"/>
<sequence length="212" mass="22510">MTAGLRLGSYETAHGPELTIRRGPADAPQLLLVQPLFEEANFTRSFASDLLRALGDGIGTWLFDLPAQGDSIVPLAAIRLVDWRAAVRAVQAHVAAETGHAPHVAAVRGGALLVEEARSLWRLNACDGAAVLRPLVRAGRHGDSAGIGGWAISPAFEEDLHAATLPCPTCPVSDQEWPGTPPWRRAEPGRDPAVAQTLAADLARWIATCDAR</sequence>
<dbReference type="RefSeq" id="WP_093311648.1">
    <property type="nucleotide sequence ID" value="NZ_FOZG01000001.1"/>
</dbReference>
<accession>A0A1I6JWV9</accession>
<protein>
    <recommendedName>
        <fullName evidence="3">Dienelactone hydrolase</fullName>
    </recommendedName>
</protein>
<dbReference type="Proteomes" id="UP000198824">
    <property type="component" value="Unassembled WGS sequence"/>
</dbReference>
<evidence type="ECO:0008006" key="3">
    <source>
        <dbReference type="Google" id="ProtNLM"/>
    </source>
</evidence>
<evidence type="ECO:0000313" key="2">
    <source>
        <dbReference type="Proteomes" id="UP000198824"/>
    </source>
</evidence>
<reference evidence="1 2" key="1">
    <citation type="submission" date="2016-10" db="EMBL/GenBank/DDBJ databases">
        <authorList>
            <person name="de Groot N.N."/>
        </authorList>
    </citation>
    <scope>NUCLEOTIDE SEQUENCE [LARGE SCALE GENOMIC DNA]</scope>
    <source>
        <strain evidence="1 2">S5-249</strain>
    </source>
</reference>
<dbReference type="OrthoDB" id="7390151at2"/>